<evidence type="ECO:0000256" key="2">
    <source>
        <dbReference type="ARBA" id="ARBA00008803"/>
    </source>
</evidence>
<feature type="transmembrane region" description="Helical" evidence="9">
    <location>
        <begin position="102"/>
        <end position="121"/>
    </location>
</feature>
<evidence type="ECO:0000256" key="4">
    <source>
        <dbReference type="ARBA" id="ARBA00022855"/>
    </source>
</evidence>
<keyword evidence="4" id="KW-0892">Osteogenesis</keyword>
<dbReference type="InterPro" id="IPR008010">
    <property type="entry name" value="Tatp1"/>
</dbReference>
<keyword evidence="6 9" id="KW-0472">Membrane</keyword>
<proteinExistence type="inferred from homology"/>
<dbReference type="Proteomes" id="UP001476798">
    <property type="component" value="Unassembled WGS sequence"/>
</dbReference>
<reference evidence="10 11" key="1">
    <citation type="submission" date="2021-06" db="EMBL/GenBank/DDBJ databases">
        <authorList>
            <person name="Palmer J.M."/>
        </authorList>
    </citation>
    <scope>NUCLEOTIDE SEQUENCE [LARGE SCALE GENOMIC DNA]</scope>
    <source>
        <strain evidence="10 11">GA_2019</strain>
        <tissue evidence="10">Muscle</tissue>
    </source>
</reference>
<organism evidence="10 11">
    <name type="scientific">Goodea atripinnis</name>
    <dbReference type="NCBI Taxonomy" id="208336"/>
    <lineage>
        <taxon>Eukaryota</taxon>
        <taxon>Metazoa</taxon>
        <taxon>Chordata</taxon>
        <taxon>Craniata</taxon>
        <taxon>Vertebrata</taxon>
        <taxon>Euteleostomi</taxon>
        <taxon>Actinopterygii</taxon>
        <taxon>Neopterygii</taxon>
        <taxon>Teleostei</taxon>
        <taxon>Neoteleostei</taxon>
        <taxon>Acanthomorphata</taxon>
        <taxon>Ovalentaria</taxon>
        <taxon>Atherinomorphae</taxon>
        <taxon>Cyprinodontiformes</taxon>
        <taxon>Goodeidae</taxon>
        <taxon>Goodea</taxon>
    </lineage>
</organism>
<evidence type="ECO:0000256" key="5">
    <source>
        <dbReference type="ARBA" id="ARBA00022989"/>
    </source>
</evidence>
<dbReference type="PANTHER" id="PTHR13317">
    <property type="entry name" value="TRANSMEMBRANE ANTERIOR POSTERIOR TRANSFORMATION PROTEIN 1 HOMOLOG"/>
    <property type="match status" value="1"/>
</dbReference>
<keyword evidence="7" id="KW-0891">Chondrogenesis</keyword>
<evidence type="ECO:0000313" key="11">
    <source>
        <dbReference type="Proteomes" id="UP001476798"/>
    </source>
</evidence>
<comment type="caution">
    <text evidence="10">The sequence shown here is derived from an EMBL/GenBank/DDBJ whole genome shotgun (WGS) entry which is preliminary data.</text>
</comment>
<dbReference type="PANTHER" id="PTHR13317:SF4">
    <property type="entry name" value="TRANSMEMBRANE ANTERIOR POSTERIOR TRANSFORMATION PROTEIN 1 HOMOLOG"/>
    <property type="match status" value="1"/>
</dbReference>
<gene>
    <name evidence="10" type="ORF">GOODEAATRI_001830</name>
</gene>
<comment type="subcellular location">
    <subcellularLocation>
        <location evidence="1">Membrane</location>
        <topology evidence="1">Multi-pass membrane protein</topology>
    </subcellularLocation>
</comment>
<protein>
    <submittedName>
        <fullName evidence="10">Uncharacterized protein</fullName>
    </submittedName>
</protein>
<name>A0ABV0N855_9TELE</name>
<evidence type="ECO:0000256" key="7">
    <source>
        <dbReference type="ARBA" id="ARBA00023188"/>
    </source>
</evidence>
<evidence type="ECO:0000256" key="6">
    <source>
        <dbReference type="ARBA" id="ARBA00023136"/>
    </source>
</evidence>
<feature type="compositionally biased region" description="Basic and acidic residues" evidence="8">
    <location>
        <begin position="10"/>
        <end position="57"/>
    </location>
</feature>
<comment type="similarity">
    <text evidence="2">Belongs to the TAPT1 family.</text>
</comment>
<keyword evidence="5 9" id="KW-1133">Transmembrane helix</keyword>
<dbReference type="EMBL" id="JAHRIO010030045">
    <property type="protein sequence ID" value="MEQ2167216.1"/>
    <property type="molecule type" value="Genomic_DNA"/>
</dbReference>
<keyword evidence="3 9" id="KW-0812">Transmembrane</keyword>
<dbReference type="Pfam" id="PF05346">
    <property type="entry name" value="DUF747"/>
    <property type="match status" value="1"/>
</dbReference>
<accession>A0ABV0N855</accession>
<sequence>MADSLSTGLGEEKEKENEDRERDTKAVKTDQNKEKDGITDTPGFHDKNGGDRDRKGNLSEAPDCSSRPKCVADRLFSSFGQDILDALYWTATEPKEKKRAHIGVIPHFLMAVLYVCILTGMDL</sequence>
<evidence type="ECO:0000256" key="8">
    <source>
        <dbReference type="SAM" id="MobiDB-lite"/>
    </source>
</evidence>
<keyword evidence="11" id="KW-1185">Reference proteome</keyword>
<feature type="region of interest" description="Disordered" evidence="8">
    <location>
        <begin position="1"/>
        <end position="68"/>
    </location>
</feature>
<evidence type="ECO:0000256" key="9">
    <source>
        <dbReference type="SAM" id="Phobius"/>
    </source>
</evidence>
<evidence type="ECO:0000313" key="10">
    <source>
        <dbReference type="EMBL" id="MEQ2167216.1"/>
    </source>
</evidence>
<evidence type="ECO:0000256" key="1">
    <source>
        <dbReference type="ARBA" id="ARBA00004141"/>
    </source>
</evidence>
<evidence type="ECO:0000256" key="3">
    <source>
        <dbReference type="ARBA" id="ARBA00022692"/>
    </source>
</evidence>